<name>A0A645EWF1_9ZZZZ</name>
<evidence type="ECO:0000256" key="1">
    <source>
        <dbReference type="SAM" id="Phobius"/>
    </source>
</evidence>
<organism evidence="2">
    <name type="scientific">bioreactor metagenome</name>
    <dbReference type="NCBI Taxonomy" id="1076179"/>
    <lineage>
        <taxon>unclassified sequences</taxon>
        <taxon>metagenomes</taxon>
        <taxon>ecological metagenomes</taxon>
    </lineage>
</organism>
<protein>
    <submittedName>
        <fullName evidence="2">Uncharacterized protein</fullName>
    </submittedName>
</protein>
<keyword evidence="1" id="KW-0812">Transmembrane</keyword>
<accession>A0A645EWF1</accession>
<feature type="transmembrane region" description="Helical" evidence="1">
    <location>
        <begin position="6"/>
        <end position="22"/>
    </location>
</feature>
<dbReference type="EMBL" id="VSSQ01051663">
    <property type="protein sequence ID" value="MPN05756.1"/>
    <property type="molecule type" value="Genomic_DNA"/>
</dbReference>
<reference evidence="2" key="1">
    <citation type="submission" date="2019-08" db="EMBL/GenBank/DDBJ databases">
        <authorList>
            <person name="Kucharzyk K."/>
            <person name="Murdoch R.W."/>
            <person name="Higgins S."/>
            <person name="Loffler F."/>
        </authorList>
    </citation>
    <scope>NUCLEOTIDE SEQUENCE</scope>
</reference>
<sequence>MFNTLIYSSFFVVITFIPIFAVKQKQCNNTTTNSCICKIEYRTEEYKMLATNYRHPHRPGCIDDGKIKHIDHLAIEPG</sequence>
<keyword evidence="1" id="KW-1133">Transmembrane helix</keyword>
<gene>
    <name evidence="2" type="ORF">SDC9_153009</name>
</gene>
<keyword evidence="1" id="KW-0472">Membrane</keyword>
<proteinExistence type="predicted"/>
<comment type="caution">
    <text evidence="2">The sequence shown here is derived from an EMBL/GenBank/DDBJ whole genome shotgun (WGS) entry which is preliminary data.</text>
</comment>
<dbReference type="AlphaFoldDB" id="A0A645EWF1"/>
<evidence type="ECO:0000313" key="2">
    <source>
        <dbReference type="EMBL" id="MPN05756.1"/>
    </source>
</evidence>